<dbReference type="EMBL" id="CQQC01000130">
    <property type="protein sequence ID" value="CNU40554.1"/>
    <property type="molecule type" value="Genomic_DNA"/>
</dbReference>
<feature type="compositionally biased region" description="Low complexity" evidence="1">
    <location>
        <begin position="19"/>
        <end position="36"/>
    </location>
</feature>
<feature type="region of interest" description="Disordered" evidence="1">
    <location>
        <begin position="11"/>
        <end position="36"/>
    </location>
</feature>
<organism evidence="2 3">
    <name type="scientific">Mycobacterium tuberculosis</name>
    <dbReference type="NCBI Taxonomy" id="1773"/>
    <lineage>
        <taxon>Bacteria</taxon>
        <taxon>Bacillati</taxon>
        <taxon>Actinomycetota</taxon>
        <taxon>Actinomycetes</taxon>
        <taxon>Mycobacteriales</taxon>
        <taxon>Mycobacteriaceae</taxon>
        <taxon>Mycobacterium</taxon>
        <taxon>Mycobacterium tuberculosis complex</taxon>
    </lineage>
</organism>
<feature type="region of interest" description="Disordered" evidence="1">
    <location>
        <begin position="50"/>
        <end position="71"/>
    </location>
</feature>
<reference evidence="2 3" key="1">
    <citation type="submission" date="2015-03" db="EMBL/GenBank/DDBJ databases">
        <authorList>
            <consortium name="Pathogen Informatics"/>
        </authorList>
    </citation>
    <scope>NUCLEOTIDE SEQUENCE [LARGE SCALE GENOMIC DNA]</scope>
    <source>
        <strain evidence="2 3">D00501624</strain>
    </source>
</reference>
<dbReference type="Proteomes" id="UP000039217">
    <property type="component" value="Unassembled WGS sequence"/>
</dbReference>
<accession>A0A655D3A1</accession>
<feature type="region of interest" description="Disordered" evidence="1">
    <location>
        <begin position="151"/>
        <end position="170"/>
    </location>
</feature>
<sequence>MPVMIWIGSMPTCNQKSRSPPSTTLSPGASASSSSDSAASCVSCVASTSAATSSAPSGSSANSSATFSDSSASTSGVLMISSMAASTSSQLRPMTSAIEFQRLLPAFPVKCSSPPETVPRMGLPLKNFDTAASSHTDPMADTIANEAASAATDSAVGFSASSSSTTTRSN</sequence>
<dbReference type="AlphaFoldDB" id="A0A655D3A1"/>
<name>A0A655D3A1_MYCTX</name>
<evidence type="ECO:0000256" key="1">
    <source>
        <dbReference type="SAM" id="MobiDB-lite"/>
    </source>
</evidence>
<protein>
    <submittedName>
        <fullName evidence="2">Uncharacterized protein</fullName>
    </submittedName>
</protein>
<evidence type="ECO:0000313" key="3">
    <source>
        <dbReference type="Proteomes" id="UP000039217"/>
    </source>
</evidence>
<proteinExistence type="predicted"/>
<evidence type="ECO:0000313" key="2">
    <source>
        <dbReference type="EMBL" id="CNU40554.1"/>
    </source>
</evidence>
<gene>
    <name evidence="2" type="ORF">ERS007661_00616</name>
</gene>